<proteinExistence type="predicted"/>
<evidence type="ECO:0000313" key="3">
    <source>
        <dbReference type="Proteomes" id="UP000649573"/>
    </source>
</evidence>
<dbReference type="Proteomes" id="UP000649573">
    <property type="component" value="Unassembled WGS sequence"/>
</dbReference>
<organism evidence="2 3">
    <name type="scientific">Lentzea flava</name>
    <dbReference type="NCBI Taxonomy" id="103732"/>
    <lineage>
        <taxon>Bacteria</taxon>
        <taxon>Bacillati</taxon>
        <taxon>Actinomycetota</taxon>
        <taxon>Actinomycetes</taxon>
        <taxon>Pseudonocardiales</taxon>
        <taxon>Pseudonocardiaceae</taxon>
        <taxon>Lentzea</taxon>
    </lineage>
</organism>
<comment type="caution">
    <text evidence="2">The sequence shown here is derived from an EMBL/GenBank/DDBJ whole genome shotgun (WGS) entry which is preliminary data.</text>
</comment>
<sequence>MSYLFATKYADAMSRKFAKPRRDDGGMLKWDSDGDALIPEPPQFVDVVLDGPEPEDKRPVVKQVPPSSLKAVTLRSA</sequence>
<dbReference type="RefSeq" id="WP_189255453.1">
    <property type="nucleotide sequence ID" value="NZ_BMRE01000018.1"/>
</dbReference>
<reference evidence="3" key="1">
    <citation type="journal article" date="2019" name="Int. J. Syst. Evol. Microbiol.">
        <title>The Global Catalogue of Microorganisms (GCM) 10K type strain sequencing project: providing services to taxonomists for standard genome sequencing and annotation.</title>
        <authorList>
            <consortium name="The Broad Institute Genomics Platform"/>
            <consortium name="The Broad Institute Genome Sequencing Center for Infectious Disease"/>
            <person name="Wu L."/>
            <person name="Ma J."/>
        </authorList>
    </citation>
    <scope>NUCLEOTIDE SEQUENCE [LARGE SCALE GENOMIC DNA]</scope>
    <source>
        <strain evidence="3">JCM 3296</strain>
    </source>
</reference>
<name>A0ABQ2UN52_9PSEU</name>
<keyword evidence="3" id="KW-1185">Reference proteome</keyword>
<evidence type="ECO:0000256" key="1">
    <source>
        <dbReference type="SAM" id="MobiDB-lite"/>
    </source>
</evidence>
<evidence type="ECO:0000313" key="2">
    <source>
        <dbReference type="EMBL" id="GGU45622.1"/>
    </source>
</evidence>
<protein>
    <submittedName>
        <fullName evidence="2">Uncharacterized protein</fullName>
    </submittedName>
</protein>
<feature type="region of interest" description="Disordered" evidence="1">
    <location>
        <begin position="50"/>
        <end position="77"/>
    </location>
</feature>
<accession>A0ABQ2UN52</accession>
<dbReference type="EMBL" id="BMRE01000018">
    <property type="protein sequence ID" value="GGU45622.1"/>
    <property type="molecule type" value="Genomic_DNA"/>
</dbReference>
<gene>
    <name evidence="2" type="ORF">GCM10010178_42570</name>
</gene>